<feature type="compositionally biased region" description="Low complexity" evidence="3">
    <location>
        <begin position="1294"/>
        <end position="1316"/>
    </location>
</feature>
<accession>A0A9D4Z7C2</accession>
<dbReference type="EMBL" id="JABFUD020000019">
    <property type="protein sequence ID" value="KAI5065048.1"/>
    <property type="molecule type" value="Genomic_DNA"/>
</dbReference>
<proteinExistence type="predicted"/>
<dbReference type="PROSITE" id="PS50071">
    <property type="entry name" value="HOMEOBOX_2"/>
    <property type="match status" value="1"/>
</dbReference>
<feature type="region of interest" description="Disordered" evidence="3">
    <location>
        <begin position="668"/>
        <end position="694"/>
    </location>
</feature>
<feature type="domain" description="Homeobox" evidence="4">
    <location>
        <begin position="1206"/>
        <end position="1273"/>
    </location>
</feature>
<keyword evidence="6" id="KW-1185">Reference proteome</keyword>
<dbReference type="InterPro" id="IPR057287">
    <property type="entry name" value="Ndx_N"/>
</dbReference>
<evidence type="ECO:0000259" key="4">
    <source>
        <dbReference type="PROSITE" id="PS50071"/>
    </source>
</evidence>
<evidence type="ECO:0000256" key="3">
    <source>
        <dbReference type="SAM" id="MobiDB-lite"/>
    </source>
</evidence>
<dbReference type="PANTHER" id="PTHR35743:SF1">
    <property type="entry name" value="NODULIN HOMEOBOX"/>
    <property type="match status" value="1"/>
</dbReference>
<reference evidence="5" key="1">
    <citation type="submission" date="2021-01" db="EMBL/GenBank/DDBJ databases">
        <title>Adiantum capillus-veneris genome.</title>
        <authorList>
            <person name="Fang Y."/>
            <person name="Liao Q."/>
        </authorList>
    </citation>
    <scope>NUCLEOTIDE SEQUENCE</scope>
    <source>
        <strain evidence="5">H3</strain>
        <tissue evidence="5">Leaf</tissue>
    </source>
</reference>
<dbReference type="GO" id="GO:0003697">
    <property type="term" value="F:single-stranded DNA binding"/>
    <property type="evidence" value="ECO:0007669"/>
    <property type="project" value="InterPro"/>
</dbReference>
<dbReference type="OrthoDB" id="2020792at2759"/>
<dbReference type="InterPro" id="IPR039325">
    <property type="entry name" value="NDX"/>
</dbReference>
<dbReference type="SMART" id="SM00389">
    <property type="entry name" value="HOX"/>
    <property type="match status" value="1"/>
</dbReference>
<evidence type="ECO:0000256" key="1">
    <source>
        <dbReference type="ARBA" id="ARBA00004123"/>
    </source>
</evidence>
<dbReference type="InterPro" id="IPR056559">
    <property type="entry name" value="NDX_C"/>
</dbReference>
<feature type="compositionally biased region" description="Polar residues" evidence="3">
    <location>
        <begin position="1319"/>
        <end position="1334"/>
    </location>
</feature>
<dbReference type="Pfam" id="PF24679">
    <property type="entry name" value="Nodulin_C"/>
    <property type="match status" value="1"/>
</dbReference>
<comment type="subcellular location">
    <subcellularLocation>
        <location evidence="1 2">Nucleus</location>
    </subcellularLocation>
</comment>
<feature type="region of interest" description="Disordered" evidence="3">
    <location>
        <begin position="1274"/>
        <end position="1341"/>
    </location>
</feature>
<comment type="caution">
    <text evidence="5">The sequence shown here is derived from an EMBL/GenBank/DDBJ whole genome shotgun (WGS) entry which is preliminary data.</text>
</comment>
<dbReference type="Pfam" id="PF25246">
    <property type="entry name" value="Nodulin_N"/>
    <property type="match status" value="1"/>
</dbReference>
<feature type="DNA-binding region" description="Homeobox" evidence="2">
    <location>
        <begin position="1208"/>
        <end position="1274"/>
    </location>
</feature>
<keyword evidence="2" id="KW-0539">Nucleus</keyword>
<evidence type="ECO:0000313" key="6">
    <source>
        <dbReference type="Proteomes" id="UP000886520"/>
    </source>
</evidence>
<keyword evidence="2" id="KW-0238">DNA-binding</keyword>
<organism evidence="5 6">
    <name type="scientific">Adiantum capillus-veneris</name>
    <name type="common">Maidenhair fern</name>
    <dbReference type="NCBI Taxonomy" id="13818"/>
    <lineage>
        <taxon>Eukaryota</taxon>
        <taxon>Viridiplantae</taxon>
        <taxon>Streptophyta</taxon>
        <taxon>Embryophyta</taxon>
        <taxon>Tracheophyta</taxon>
        <taxon>Polypodiopsida</taxon>
        <taxon>Polypodiidae</taxon>
        <taxon>Polypodiales</taxon>
        <taxon>Pteridineae</taxon>
        <taxon>Pteridaceae</taxon>
        <taxon>Vittarioideae</taxon>
        <taxon>Adiantum</taxon>
    </lineage>
</organism>
<dbReference type="CDD" id="cd00086">
    <property type="entry name" value="homeodomain"/>
    <property type="match status" value="1"/>
</dbReference>
<protein>
    <recommendedName>
        <fullName evidence="4">Homeobox domain-containing protein</fullName>
    </recommendedName>
</protein>
<feature type="region of interest" description="Disordered" evidence="3">
    <location>
        <begin position="616"/>
        <end position="651"/>
    </location>
</feature>
<dbReference type="InterPro" id="IPR001356">
    <property type="entry name" value="HD"/>
</dbReference>
<evidence type="ECO:0000313" key="5">
    <source>
        <dbReference type="EMBL" id="KAI5065048.1"/>
    </source>
</evidence>
<dbReference type="PANTHER" id="PTHR35743">
    <property type="entry name" value="NODULIN HOMEOBOX"/>
    <property type="match status" value="1"/>
</dbReference>
<name>A0A9D4Z7C2_ADICA</name>
<dbReference type="Proteomes" id="UP000886520">
    <property type="component" value="Chromosome 19"/>
</dbReference>
<gene>
    <name evidence="5" type="ORF">GOP47_0019743</name>
</gene>
<feature type="compositionally biased region" description="Polar residues" evidence="3">
    <location>
        <begin position="627"/>
        <end position="644"/>
    </location>
</feature>
<dbReference type="Pfam" id="PF24426">
    <property type="entry name" value="HTH_NDX"/>
    <property type="match status" value="1"/>
</dbReference>
<dbReference type="GO" id="GO:0005634">
    <property type="term" value="C:nucleus"/>
    <property type="evidence" value="ECO:0007669"/>
    <property type="project" value="UniProtKB-SubCell"/>
</dbReference>
<evidence type="ECO:0000256" key="2">
    <source>
        <dbReference type="PROSITE-ProRule" id="PRU00108"/>
    </source>
</evidence>
<sequence>MFSVEEQSYVDGLDVFGAVEELHNLSAKEMNKLLRDSQHLFTLRLRTGRGSFLRVNLERLVSRLPLHLLACLASRGTEPRLRYLLRGVRLLHSFSDLALRHPKLEQSFLQEVKIREQILDLIIYMLITLAGPEQEGRHGSSFTILHAALVACSLHLLPAFVAGEWSDLVPVLLVHPKVDIFMDAAFDAVRRDIGLLQTKLRALNSKLMSNRVSSNVAESMAEVIAQQCEASVQVLQSLCQPQAFRDKVLNHKELCRNGGVLHLVLTVLKLHVPFLLAESKYLVSLVARLKSKVLSLMVKFCETESVSFLDEVAADARTMHLAEMVAAEVFTLVRKALTEEPKESQESDDEEDEMLSGLLYIHAMRMADIFSDDSNFRNSVMDFIAPDLAKVLAQSPTTFLTRWCGSLTTEEIKPGSDSVLIYDPFRAAGAAMHSFKSSGGSSTRASGSNNALLPDDSSGCSLSAGQLQFASYSQERSSLFVKILANLHCFNPEICPANEKDRFLNLFVECLMVGPFTPGNSAFFLSTVQTAVRVCENLFLLLDHVSSLSLEVVSDEDLQLVSTFYCALHDAICPSAVFENAIQEDPVVAYVRDAHEQKRKALLGQWQRSERWKRIQSFDPSDDKEQSNAGSSINKSTSNTSLSQEAADEQDTSGFVENFDDVLVAKRSREASDAEEEVEPMSKRQHSSQQWEMDSAEMDWTGEEHEVYQKDNVLDAEVEKFMVERRFFKVNDCRGVNHADSTYLESKTGTVIVNTAVRETFNSGSCEDTNLQRVDLRRVCETEEKEASLERGTRQLSGEIVEAVSSQDVCPAKDIQPLNGDSLLNCHVPPDGDVISLGLDHEKSNRELSQTPNEIRKCYKDEDKNISLQNSPNVLNAPENNAESAAHVNPDSHKSAAQCEAATEYSEASFFSPQYERNVTEQKDLNSGVEMACGDSAAETDSTSLLISNVTQNLKVEVDNEKANTILKITLNGTDVAGDDGAAAYSKIQETGECVDSQVSTYSHEAHQDSSGNTENNQENCVQQNGIDFEFELKVVDLKVHMSAVQHQGETFDVLMNEESQKQSPKGLVSDGLNNASQVDVSQENPKNGVKPLEAFAEGSCKVPVCEVPQIPVCEVPQVPVVEGPQTGGSEAAGPGSFNIPSSGTSQIFGLGGSQIPIYKDPYMYTLNTPRMLPGLDPSRFSEAKASVTGRPLPSPVHRARSEELQPRKRKRNIMSDEQMAVIENALLTEPYLRRHPDLIMQWTIKLNKMGPEISYQQLKNWLNNRKARLARQRAGELQGRDGEMRVSVYNHDGSAPGSSTCSGSSNDRSNDPNRSTSEDGTNTRDSGSTSQAKKSLPTGYGTPLCRLATEDIDAIMDYDMGTACRSNIPPDLTAGNGIAEERHAYSKHGSDIDSVQGASHRSAPVKFVKCEAGQYVSLLDRDGREAAKGTLYQVEGFWQGKRIDEQGICIVRITDLNVEKSTRLPHPSVVTGNTFEEAEKLCGQMIVAWDTKRIFLIS</sequence>
<keyword evidence="2" id="KW-0371">Homeobox</keyword>
<dbReference type="InterPro" id="IPR056560">
    <property type="entry name" value="HTH_NDX"/>
</dbReference>